<comment type="subcellular location">
    <subcellularLocation>
        <location evidence="1">Membrane</location>
        <topology evidence="1">Multi-pass membrane protein</topology>
    </subcellularLocation>
</comment>
<dbReference type="InterPro" id="IPR045863">
    <property type="entry name" value="CorA_TM1_TM2"/>
</dbReference>
<dbReference type="Proteomes" id="UP000036958">
    <property type="component" value="Unassembled WGS sequence"/>
</dbReference>
<dbReference type="PANTHER" id="PTHR47891">
    <property type="entry name" value="TRANSPORTER-RELATED"/>
    <property type="match status" value="1"/>
</dbReference>
<dbReference type="Pfam" id="PF01544">
    <property type="entry name" value="CorA"/>
    <property type="match status" value="1"/>
</dbReference>
<dbReference type="InterPro" id="IPR047199">
    <property type="entry name" value="CorA-like"/>
</dbReference>
<dbReference type="Gene3D" id="1.20.58.340">
    <property type="entry name" value="Magnesium transport protein CorA, transmembrane region"/>
    <property type="match status" value="2"/>
</dbReference>
<protein>
    <submittedName>
        <fullName evidence="7">Magnesium transporter</fullName>
    </submittedName>
</protein>
<dbReference type="InterPro" id="IPR002523">
    <property type="entry name" value="MgTranspt_CorA/ZnTranspt_ZntB"/>
</dbReference>
<comment type="similarity">
    <text evidence="2">Belongs to the CorA metal ion transporter (MIT) (TC 1.A.35) family.</text>
</comment>
<comment type="caution">
    <text evidence="7">The sequence shown here is derived from an EMBL/GenBank/DDBJ whole genome shotgun (WGS) entry which is preliminary data.</text>
</comment>
<dbReference type="GO" id="GO:0046873">
    <property type="term" value="F:metal ion transmembrane transporter activity"/>
    <property type="evidence" value="ECO:0007669"/>
    <property type="project" value="InterPro"/>
</dbReference>
<dbReference type="GO" id="GO:0016020">
    <property type="term" value="C:membrane"/>
    <property type="evidence" value="ECO:0007669"/>
    <property type="project" value="UniProtKB-SubCell"/>
</dbReference>
<dbReference type="PATRIC" id="fig|1409788.3.peg.1912"/>
<keyword evidence="4 6" id="KW-1133">Transmembrane helix</keyword>
<feature type="transmembrane region" description="Helical" evidence="6">
    <location>
        <begin position="290"/>
        <end position="310"/>
    </location>
</feature>
<organism evidence="7 8">
    <name type="scientific">Sunxiuqinia dokdonensis</name>
    <dbReference type="NCBI Taxonomy" id="1409788"/>
    <lineage>
        <taxon>Bacteria</taxon>
        <taxon>Pseudomonadati</taxon>
        <taxon>Bacteroidota</taxon>
        <taxon>Bacteroidia</taxon>
        <taxon>Marinilabiliales</taxon>
        <taxon>Prolixibacteraceae</taxon>
        <taxon>Sunxiuqinia</taxon>
    </lineage>
</organism>
<dbReference type="SUPFAM" id="SSF143865">
    <property type="entry name" value="CorA soluble domain-like"/>
    <property type="match status" value="1"/>
</dbReference>
<gene>
    <name evidence="7" type="ORF">NC99_18460</name>
</gene>
<dbReference type="AlphaFoldDB" id="A0A0L8VAE8"/>
<sequence>MKGGKIMLKIFKSFGGYVETPKAAEGCWINVVQPTPEETDRLQTEFDVPADIIQDILDVDERPRYEVDDDWSLIILRIPVESPNNGVPYYTVPLGIFRVSNITITICSTINEVLPFEKPALFRGQNHLIHDELSFTIKLFLKSGSIYLSYLKQINQQTARIEEELEKSIRNKELNKLLKMEKCLVFFITSLKANEIVLAKIRNALKKTMTELNEDLLEDAIIENKQALEMSQIYSDIQSGMMDAFASVISNNLNVVMKQLASISIILMIPTLIASLYGMNVPNNLEDKSWAFFAIVVFSGLMSVTGIIIFRKKDLF</sequence>
<feature type="transmembrane region" description="Helical" evidence="6">
    <location>
        <begin position="260"/>
        <end position="278"/>
    </location>
</feature>
<dbReference type="CDD" id="cd12827">
    <property type="entry name" value="EcCorA_ZntB-like_u2"/>
    <property type="match status" value="1"/>
</dbReference>
<dbReference type="STRING" id="1409788.NC99_18460"/>
<accession>A0A0L8VAE8</accession>
<evidence type="ECO:0000313" key="8">
    <source>
        <dbReference type="Proteomes" id="UP000036958"/>
    </source>
</evidence>
<keyword evidence="8" id="KW-1185">Reference proteome</keyword>
<name>A0A0L8VAE8_9BACT</name>
<evidence type="ECO:0000256" key="3">
    <source>
        <dbReference type="ARBA" id="ARBA00022692"/>
    </source>
</evidence>
<dbReference type="InterPro" id="IPR045861">
    <property type="entry name" value="CorA_cytoplasmic_dom"/>
</dbReference>
<dbReference type="SUPFAM" id="SSF144083">
    <property type="entry name" value="Magnesium transport protein CorA, transmembrane region"/>
    <property type="match status" value="1"/>
</dbReference>
<dbReference type="Gene3D" id="3.30.460.20">
    <property type="entry name" value="CorA soluble domain-like"/>
    <property type="match status" value="1"/>
</dbReference>
<dbReference type="EMBL" id="LGIA01000145">
    <property type="protein sequence ID" value="KOH45328.1"/>
    <property type="molecule type" value="Genomic_DNA"/>
</dbReference>
<keyword evidence="5 6" id="KW-0472">Membrane</keyword>
<evidence type="ECO:0000256" key="2">
    <source>
        <dbReference type="ARBA" id="ARBA00009765"/>
    </source>
</evidence>
<evidence type="ECO:0000256" key="1">
    <source>
        <dbReference type="ARBA" id="ARBA00004141"/>
    </source>
</evidence>
<evidence type="ECO:0000256" key="5">
    <source>
        <dbReference type="ARBA" id="ARBA00023136"/>
    </source>
</evidence>
<reference evidence="8" key="1">
    <citation type="submission" date="2015-07" db="EMBL/GenBank/DDBJ databases">
        <title>Genome sequencing of Sunxiuqinia dokdonensis strain SK.</title>
        <authorList>
            <person name="Ahn S."/>
            <person name="Kim B.-C."/>
        </authorList>
    </citation>
    <scope>NUCLEOTIDE SEQUENCE [LARGE SCALE GENOMIC DNA]</scope>
    <source>
        <strain evidence="8">SK</strain>
    </source>
</reference>
<evidence type="ECO:0000256" key="4">
    <source>
        <dbReference type="ARBA" id="ARBA00022989"/>
    </source>
</evidence>
<evidence type="ECO:0000313" key="7">
    <source>
        <dbReference type="EMBL" id="KOH45328.1"/>
    </source>
</evidence>
<keyword evidence="3 6" id="KW-0812">Transmembrane</keyword>
<evidence type="ECO:0000256" key="6">
    <source>
        <dbReference type="SAM" id="Phobius"/>
    </source>
</evidence>
<dbReference type="PANTHER" id="PTHR47891:SF2">
    <property type="entry name" value="MAGNESIUM AND COBALT TRANSPORTER"/>
    <property type="match status" value="1"/>
</dbReference>
<proteinExistence type="inferred from homology"/>